<dbReference type="AlphaFoldDB" id="A0A7T6Z4Q1"/>
<dbReference type="PANTHER" id="PTHR45947:SF3">
    <property type="entry name" value="SULFOQUINOVOSYL TRANSFERASE SQD2"/>
    <property type="match status" value="1"/>
</dbReference>
<dbReference type="RefSeq" id="WP_200124090.1">
    <property type="nucleotide sequence ID" value="NZ_CP054705.1"/>
</dbReference>
<dbReference type="Pfam" id="PF00534">
    <property type="entry name" value="Glycos_transf_1"/>
    <property type="match status" value="1"/>
</dbReference>
<dbReference type="SUPFAM" id="SSF53756">
    <property type="entry name" value="UDP-Glycosyltransferase/glycogen phosphorylase"/>
    <property type="match status" value="1"/>
</dbReference>
<evidence type="ECO:0000313" key="3">
    <source>
        <dbReference type="Proteomes" id="UP000595823"/>
    </source>
</evidence>
<evidence type="ECO:0000313" key="2">
    <source>
        <dbReference type="EMBL" id="QQK76965.1"/>
    </source>
</evidence>
<sequence>MKILYVINKSTDGGVVSTTRSRINAFRKKGIEAEVFFLYRGDGAKMFKNIRHYHSNRVKDFQERVTRGNYDCIIFVYSLNYMKHLPSSYKGKKVYELRGWTTGAEKQVSKKNISKSVDAIICIAHYIVPLVRPYFREDIPIFVDGNTVDSLFYYINDAKKVWKETPKPQKDHAVIAFVGRITTQKNWKEFIKIFRNIESEHQVEAWFVSNPKTSSDLQELHETCKKNHVNYKVIHVPNENMPEVYSTIADSGGCVLSTSIREGLGNSILEPMACQCPVVSSDKPGKNEIISHQFNGMLYELGNIKKGTGCVEKLLTDASFRHTIIKNALSTIQRNYNQDVYVDRYLDIVSRI</sequence>
<protein>
    <submittedName>
        <fullName evidence="2">Glycosyltransferase family 4 protein</fullName>
    </submittedName>
</protein>
<name>A0A7T6Z4Q1_9BACI</name>
<accession>A0A7T6Z4Q1</accession>
<organism evidence="2 3">
    <name type="scientific">Salicibibacter cibarius</name>
    <dbReference type="NCBI Taxonomy" id="2743000"/>
    <lineage>
        <taxon>Bacteria</taxon>
        <taxon>Bacillati</taxon>
        <taxon>Bacillota</taxon>
        <taxon>Bacilli</taxon>
        <taxon>Bacillales</taxon>
        <taxon>Bacillaceae</taxon>
        <taxon>Salicibibacter</taxon>
    </lineage>
</organism>
<evidence type="ECO:0000259" key="1">
    <source>
        <dbReference type="Pfam" id="PF00534"/>
    </source>
</evidence>
<dbReference type="CDD" id="cd03801">
    <property type="entry name" value="GT4_PimA-like"/>
    <property type="match status" value="1"/>
</dbReference>
<keyword evidence="3" id="KW-1185">Reference proteome</keyword>
<keyword evidence="2" id="KW-0808">Transferase</keyword>
<feature type="domain" description="Glycosyl transferase family 1" evidence="1">
    <location>
        <begin position="162"/>
        <end position="328"/>
    </location>
</feature>
<dbReference type="EMBL" id="CP054705">
    <property type="protein sequence ID" value="QQK76965.1"/>
    <property type="molecule type" value="Genomic_DNA"/>
</dbReference>
<dbReference type="GO" id="GO:0016757">
    <property type="term" value="F:glycosyltransferase activity"/>
    <property type="evidence" value="ECO:0007669"/>
    <property type="project" value="InterPro"/>
</dbReference>
<proteinExistence type="predicted"/>
<dbReference type="InterPro" id="IPR001296">
    <property type="entry name" value="Glyco_trans_1"/>
</dbReference>
<dbReference type="Gene3D" id="3.40.50.2000">
    <property type="entry name" value="Glycogen Phosphorylase B"/>
    <property type="match status" value="2"/>
</dbReference>
<dbReference type="KEGG" id="scia:HUG15_16225"/>
<gene>
    <name evidence="2" type="ORF">HUG15_16225</name>
</gene>
<dbReference type="InterPro" id="IPR050194">
    <property type="entry name" value="Glycosyltransferase_grp1"/>
</dbReference>
<dbReference type="Proteomes" id="UP000595823">
    <property type="component" value="Chromosome"/>
</dbReference>
<reference evidence="2 3" key="1">
    <citation type="submission" date="2020-06" db="EMBL/GenBank/DDBJ databases">
        <title>Genomic analysis of Salicibibacter sp. NKC5-3.</title>
        <authorList>
            <person name="Oh Y.J."/>
        </authorList>
    </citation>
    <scope>NUCLEOTIDE SEQUENCE [LARGE SCALE GENOMIC DNA]</scope>
    <source>
        <strain evidence="2 3">NKC5-3</strain>
    </source>
</reference>
<dbReference type="PANTHER" id="PTHR45947">
    <property type="entry name" value="SULFOQUINOVOSYL TRANSFERASE SQD2"/>
    <property type="match status" value="1"/>
</dbReference>